<evidence type="ECO:0000313" key="2">
    <source>
        <dbReference type="EMBL" id="EAR97676.2"/>
    </source>
</evidence>
<name>Q23MG3_TETTS</name>
<dbReference type="GeneID" id="7844856"/>
<sequence length="596" mass="70734">MIGRQLIRKQNQVLLKNISNKLGHNSQCYFCDIIDLDDIGNQKSYFQNSSLRSDILKSIKVENQLSKKMNQNQRKGILSSQIQRQLLQINNLLLERNEDGNNSNDEDNTNYQTKKNDSIQNCISQYLEIEYNGLNADHLVQFLNKINEDEAKNLNFYSVCAFIIEIGRNPRRTRFKYIYKKTLNKLVKRFSQLNPMILFLQHLQKNNNVFDKSDYSPVEFEYLRFTLPRIIICLQNCGFIDNSLYDQYYQIFTSQNFQYVTNMQVKVIVGLMWSYARFQRDVDYDQFINYIFRLENHTFFLNTLRLLNLSSTHFRILDDKEYSKLKQEYQSTLNSNLPINIAISKSQLENIKQFFIDKLNKQVYINFNEKNSTQIIQILYKLYPQYVIPISQNDEKSLQNLMETDKFFRLFYPLALNAQKIMRFKNENKDQKKIMILNRTNDQIQTLIKPAHNFQLQSKFQVNVLNVLTSMFPDVKIKQNLYIGDIYEIDILFEDLNIVFEINGDSHYYYDSSSGKIKIFAKTICKQQVLKTFGIKHIVNINQYHWYKLNQETEKQVYIIKQLQHAKVNFASLGKIIADQQILLDPSSIQNEQTSE</sequence>
<protein>
    <submittedName>
        <fullName evidence="2">RAP domain protein</fullName>
    </submittedName>
</protein>
<evidence type="ECO:0000313" key="3">
    <source>
        <dbReference type="Proteomes" id="UP000009168"/>
    </source>
</evidence>
<dbReference type="InParanoid" id="Q23MG3"/>
<organism evidence="2 3">
    <name type="scientific">Tetrahymena thermophila (strain SB210)</name>
    <dbReference type="NCBI Taxonomy" id="312017"/>
    <lineage>
        <taxon>Eukaryota</taxon>
        <taxon>Sar</taxon>
        <taxon>Alveolata</taxon>
        <taxon>Ciliophora</taxon>
        <taxon>Intramacronucleata</taxon>
        <taxon>Oligohymenophorea</taxon>
        <taxon>Hymenostomatida</taxon>
        <taxon>Tetrahymenina</taxon>
        <taxon>Tetrahymenidae</taxon>
        <taxon>Tetrahymena</taxon>
    </lineage>
</organism>
<dbReference type="Proteomes" id="UP000009168">
    <property type="component" value="Unassembled WGS sequence"/>
</dbReference>
<dbReference type="EMBL" id="GG662661">
    <property type="protein sequence ID" value="EAR97676.2"/>
    <property type="molecule type" value="Genomic_DNA"/>
</dbReference>
<accession>Q23MG3</accession>
<dbReference type="InterPro" id="IPR013584">
    <property type="entry name" value="RAP"/>
</dbReference>
<dbReference type="Pfam" id="PF08373">
    <property type="entry name" value="RAP"/>
    <property type="match status" value="1"/>
</dbReference>
<evidence type="ECO:0000259" key="1">
    <source>
        <dbReference type="PROSITE" id="PS51286"/>
    </source>
</evidence>
<dbReference type="PROSITE" id="PS51286">
    <property type="entry name" value="RAP"/>
    <property type="match status" value="1"/>
</dbReference>
<dbReference type="AlphaFoldDB" id="Q23MG3"/>
<keyword evidence="3" id="KW-1185">Reference proteome</keyword>
<gene>
    <name evidence="2" type="ORF">TTHERM_00620960</name>
</gene>
<reference evidence="3" key="1">
    <citation type="journal article" date="2006" name="PLoS Biol.">
        <title>Macronuclear genome sequence of the ciliate Tetrahymena thermophila, a model eukaryote.</title>
        <authorList>
            <person name="Eisen J.A."/>
            <person name="Coyne R.S."/>
            <person name="Wu M."/>
            <person name="Wu D."/>
            <person name="Thiagarajan M."/>
            <person name="Wortman J.R."/>
            <person name="Badger J.H."/>
            <person name="Ren Q."/>
            <person name="Amedeo P."/>
            <person name="Jones K.M."/>
            <person name="Tallon L.J."/>
            <person name="Delcher A.L."/>
            <person name="Salzberg S.L."/>
            <person name="Silva J.C."/>
            <person name="Haas B.J."/>
            <person name="Majoros W.H."/>
            <person name="Farzad M."/>
            <person name="Carlton J.M."/>
            <person name="Smith R.K. Jr."/>
            <person name="Garg J."/>
            <person name="Pearlman R.E."/>
            <person name="Karrer K.M."/>
            <person name="Sun L."/>
            <person name="Manning G."/>
            <person name="Elde N.C."/>
            <person name="Turkewitz A.P."/>
            <person name="Asai D.J."/>
            <person name="Wilkes D.E."/>
            <person name="Wang Y."/>
            <person name="Cai H."/>
            <person name="Collins K."/>
            <person name="Stewart B.A."/>
            <person name="Lee S.R."/>
            <person name="Wilamowska K."/>
            <person name="Weinberg Z."/>
            <person name="Ruzzo W.L."/>
            <person name="Wloga D."/>
            <person name="Gaertig J."/>
            <person name="Frankel J."/>
            <person name="Tsao C.-C."/>
            <person name="Gorovsky M.A."/>
            <person name="Keeling P.J."/>
            <person name="Waller R.F."/>
            <person name="Patron N.J."/>
            <person name="Cherry J.M."/>
            <person name="Stover N.A."/>
            <person name="Krieger C.J."/>
            <person name="del Toro C."/>
            <person name="Ryder H.F."/>
            <person name="Williamson S.C."/>
            <person name="Barbeau R.A."/>
            <person name="Hamilton E.P."/>
            <person name="Orias E."/>
        </authorList>
    </citation>
    <scope>NUCLEOTIDE SEQUENCE [LARGE SCALE GENOMIC DNA]</scope>
    <source>
        <strain evidence="3">SB210</strain>
    </source>
</reference>
<dbReference type="HOGENOM" id="CLU_540266_0_0_1"/>
<dbReference type="KEGG" id="tet:TTHERM_00620960"/>
<feature type="domain" description="RAP" evidence="1">
    <location>
        <begin position="498"/>
        <end position="561"/>
    </location>
</feature>
<dbReference type="RefSeq" id="XP_001017921.2">
    <property type="nucleotide sequence ID" value="XM_001017921.2"/>
</dbReference>
<proteinExistence type="predicted"/>